<dbReference type="OrthoDB" id="581693at2"/>
<dbReference type="PATRIC" id="fig|1173020.3.peg.1333"/>
<dbReference type="eggNOG" id="ENOG5030QNS">
    <property type="taxonomic scope" value="Bacteria"/>
</dbReference>
<evidence type="ECO:0000313" key="2">
    <source>
        <dbReference type="EMBL" id="AFY92359.1"/>
    </source>
</evidence>
<feature type="transmembrane region" description="Helical" evidence="1">
    <location>
        <begin position="20"/>
        <end position="41"/>
    </location>
</feature>
<sequence length="218" mass="24520">MPRIPFTTEQFIQIFEKYNHAIYPFQFALILVAVATVFLATSRKAFASKLISCSLGFLWLWMGIVYHLIFFTAISPPAYLFGTLFIIQGLLFLYEGVVRNRLTFRAGQNLYSIFAAIFIAYALVFYPLIGYVLGRTFLASPTFGTPCPTVIFTFGLLLWTDKRFRLSLFIIPVLWSLVGTSAALSFGIKEDFGLLVAGTIGTTVIIRHNLSPKTEKVL</sequence>
<dbReference type="RefSeq" id="WP_015158547.1">
    <property type="nucleotide sequence ID" value="NC_019697.1"/>
</dbReference>
<evidence type="ECO:0000256" key="1">
    <source>
        <dbReference type="SAM" id="Phobius"/>
    </source>
</evidence>
<organism evidence="2 3">
    <name type="scientific">Chamaesiphon minutus (strain ATCC 27169 / PCC 6605)</name>
    <dbReference type="NCBI Taxonomy" id="1173020"/>
    <lineage>
        <taxon>Bacteria</taxon>
        <taxon>Bacillati</taxon>
        <taxon>Cyanobacteriota</taxon>
        <taxon>Cyanophyceae</taxon>
        <taxon>Gomontiellales</taxon>
        <taxon>Chamaesiphonaceae</taxon>
        <taxon>Chamaesiphon</taxon>
    </lineage>
</organism>
<dbReference type="AlphaFoldDB" id="K9UDS9"/>
<accession>K9UDS9</accession>
<keyword evidence="1" id="KW-1133">Transmembrane helix</keyword>
<name>K9UDS9_CHAP6</name>
<reference evidence="2 3" key="1">
    <citation type="submission" date="2012-05" db="EMBL/GenBank/DDBJ databases">
        <title>Finished chromosome of genome of Chamaesiphon sp. PCC 6605.</title>
        <authorList>
            <consortium name="US DOE Joint Genome Institute"/>
            <person name="Gugger M."/>
            <person name="Coursin T."/>
            <person name="Rippka R."/>
            <person name="Tandeau De Marsac N."/>
            <person name="Huntemann M."/>
            <person name="Wei C.-L."/>
            <person name="Han J."/>
            <person name="Detter J.C."/>
            <person name="Han C."/>
            <person name="Tapia R."/>
            <person name="Chen A."/>
            <person name="Kyrpides N."/>
            <person name="Mavromatis K."/>
            <person name="Markowitz V."/>
            <person name="Szeto E."/>
            <person name="Ivanova N."/>
            <person name="Pagani I."/>
            <person name="Pati A."/>
            <person name="Goodwin L."/>
            <person name="Nordberg H.P."/>
            <person name="Cantor M.N."/>
            <person name="Hua S.X."/>
            <person name="Woyke T."/>
            <person name="Kerfeld C.A."/>
        </authorList>
    </citation>
    <scope>NUCLEOTIDE SEQUENCE [LARGE SCALE GENOMIC DNA]</scope>
    <source>
        <strain evidence="3">ATCC 27169 / PCC 6605</strain>
    </source>
</reference>
<feature type="transmembrane region" description="Helical" evidence="1">
    <location>
        <begin position="79"/>
        <end position="98"/>
    </location>
</feature>
<feature type="transmembrane region" description="Helical" evidence="1">
    <location>
        <begin position="138"/>
        <end position="159"/>
    </location>
</feature>
<dbReference type="EMBL" id="CP003600">
    <property type="protein sequence ID" value="AFY92359.1"/>
    <property type="molecule type" value="Genomic_DNA"/>
</dbReference>
<evidence type="ECO:0000313" key="3">
    <source>
        <dbReference type="Proteomes" id="UP000010366"/>
    </source>
</evidence>
<feature type="transmembrane region" description="Helical" evidence="1">
    <location>
        <begin position="110"/>
        <end position="132"/>
    </location>
</feature>
<feature type="transmembrane region" description="Helical" evidence="1">
    <location>
        <begin position="192"/>
        <end position="210"/>
    </location>
</feature>
<keyword evidence="1" id="KW-0812">Transmembrane</keyword>
<dbReference type="STRING" id="1173020.Cha6605_1136"/>
<keyword evidence="3" id="KW-1185">Reference proteome</keyword>
<dbReference type="HOGENOM" id="CLU_102141_0_0_3"/>
<proteinExistence type="predicted"/>
<protein>
    <submittedName>
        <fullName evidence="2">Uncharacterized protein</fullName>
    </submittedName>
</protein>
<dbReference type="KEGG" id="cmp:Cha6605_1136"/>
<dbReference type="Proteomes" id="UP000010366">
    <property type="component" value="Chromosome"/>
</dbReference>
<dbReference type="InterPro" id="IPR045708">
    <property type="entry name" value="DUF6064"/>
</dbReference>
<feature type="transmembrane region" description="Helical" evidence="1">
    <location>
        <begin position="53"/>
        <end position="73"/>
    </location>
</feature>
<feature type="transmembrane region" description="Helical" evidence="1">
    <location>
        <begin position="166"/>
        <end position="186"/>
    </location>
</feature>
<gene>
    <name evidence="2" type="ORF">Cha6605_1136</name>
</gene>
<keyword evidence="1" id="KW-0472">Membrane</keyword>
<dbReference type="Pfam" id="PF19540">
    <property type="entry name" value="DUF6064"/>
    <property type="match status" value="1"/>
</dbReference>